<keyword evidence="4" id="KW-1185">Reference proteome</keyword>
<feature type="compositionally biased region" description="Polar residues" evidence="2">
    <location>
        <begin position="124"/>
        <end position="141"/>
    </location>
</feature>
<dbReference type="EMBL" id="JAERUA010000016">
    <property type="protein sequence ID" value="KAI1888814.1"/>
    <property type="molecule type" value="Genomic_DNA"/>
</dbReference>
<organism evidence="3 4">
    <name type="scientific">Albula goreensis</name>
    <dbReference type="NCBI Taxonomy" id="1534307"/>
    <lineage>
        <taxon>Eukaryota</taxon>
        <taxon>Metazoa</taxon>
        <taxon>Chordata</taxon>
        <taxon>Craniata</taxon>
        <taxon>Vertebrata</taxon>
        <taxon>Euteleostomi</taxon>
        <taxon>Actinopterygii</taxon>
        <taxon>Neopterygii</taxon>
        <taxon>Teleostei</taxon>
        <taxon>Albuliformes</taxon>
        <taxon>Albulidae</taxon>
        <taxon>Albula</taxon>
    </lineage>
</organism>
<dbReference type="PANTHER" id="PTHR17469:SF14">
    <property type="entry name" value="PROTEIN ITPRID1"/>
    <property type="match status" value="1"/>
</dbReference>
<feature type="compositionally biased region" description="Basic and acidic residues" evidence="2">
    <location>
        <begin position="1"/>
        <end position="19"/>
    </location>
</feature>
<dbReference type="InterPro" id="IPR018247">
    <property type="entry name" value="EF_Hand_1_Ca_BS"/>
</dbReference>
<name>A0A8T3CZJ1_9TELE</name>
<evidence type="ECO:0000256" key="2">
    <source>
        <dbReference type="SAM" id="MobiDB-lite"/>
    </source>
</evidence>
<evidence type="ECO:0000313" key="3">
    <source>
        <dbReference type="EMBL" id="KAI1888814.1"/>
    </source>
</evidence>
<evidence type="ECO:0000256" key="1">
    <source>
        <dbReference type="SAM" id="Coils"/>
    </source>
</evidence>
<dbReference type="PANTHER" id="PTHR17469">
    <property type="entry name" value="SPERM SPECIFIC ANTIGEN 2-RELATED"/>
    <property type="match status" value="1"/>
</dbReference>
<proteinExistence type="predicted"/>
<comment type="caution">
    <text evidence="3">The sequence shown here is derived from an EMBL/GenBank/DDBJ whole genome shotgun (WGS) entry which is preliminary data.</text>
</comment>
<feature type="compositionally biased region" description="Pro residues" evidence="2">
    <location>
        <begin position="388"/>
        <end position="397"/>
    </location>
</feature>
<evidence type="ECO:0000313" key="4">
    <source>
        <dbReference type="Proteomes" id="UP000829720"/>
    </source>
</evidence>
<dbReference type="PROSITE" id="PS00018">
    <property type="entry name" value="EF_HAND_1"/>
    <property type="match status" value="1"/>
</dbReference>
<gene>
    <name evidence="3" type="ORF">AGOR_G00172630</name>
</gene>
<feature type="region of interest" description="Disordered" evidence="2">
    <location>
        <begin position="173"/>
        <end position="192"/>
    </location>
</feature>
<protein>
    <submittedName>
        <fullName evidence="3">Uncharacterized protein</fullName>
    </submittedName>
</protein>
<accession>A0A8T3CZJ1</accession>
<feature type="compositionally biased region" description="Low complexity" evidence="2">
    <location>
        <begin position="55"/>
        <end position="82"/>
    </location>
</feature>
<feature type="region of interest" description="Disordered" evidence="2">
    <location>
        <begin position="1"/>
        <end position="149"/>
    </location>
</feature>
<feature type="compositionally biased region" description="Polar residues" evidence="2">
    <location>
        <begin position="24"/>
        <end position="39"/>
    </location>
</feature>
<dbReference type="OrthoDB" id="6088188at2759"/>
<reference evidence="3" key="1">
    <citation type="submission" date="2021-01" db="EMBL/GenBank/DDBJ databases">
        <authorList>
            <person name="Zahm M."/>
            <person name="Roques C."/>
            <person name="Cabau C."/>
            <person name="Klopp C."/>
            <person name="Donnadieu C."/>
            <person name="Jouanno E."/>
            <person name="Lampietro C."/>
            <person name="Louis A."/>
            <person name="Herpin A."/>
            <person name="Echchiki A."/>
            <person name="Berthelot C."/>
            <person name="Parey E."/>
            <person name="Roest-Crollius H."/>
            <person name="Braasch I."/>
            <person name="Postlethwait J."/>
            <person name="Bobe J."/>
            <person name="Montfort J."/>
            <person name="Bouchez O."/>
            <person name="Begum T."/>
            <person name="Mejri S."/>
            <person name="Adams A."/>
            <person name="Chen W.-J."/>
            <person name="Guiguen Y."/>
        </authorList>
    </citation>
    <scope>NUCLEOTIDE SEQUENCE</scope>
    <source>
        <tissue evidence="3">Blood</tissue>
    </source>
</reference>
<feature type="non-terminal residue" evidence="3">
    <location>
        <position position="1"/>
    </location>
</feature>
<dbReference type="InterPro" id="IPR043444">
    <property type="entry name" value="TESPA1-like"/>
</dbReference>
<dbReference type="Proteomes" id="UP000829720">
    <property type="component" value="Unassembled WGS sequence"/>
</dbReference>
<feature type="region of interest" description="Disordered" evidence="2">
    <location>
        <begin position="379"/>
        <end position="402"/>
    </location>
</feature>
<dbReference type="AlphaFoldDB" id="A0A8T3CZJ1"/>
<keyword evidence="1" id="KW-0175">Coiled coil</keyword>
<feature type="coiled-coil region" evidence="1">
    <location>
        <begin position="285"/>
        <end position="338"/>
    </location>
</feature>
<sequence>PEGSHTERGSAGDTERGGDKVGGSTATGDSVTSPCSYSNDILPPPDGIVAPRGLSQATHSATSAQTAPTSSEVSPGVESPSTGMNVGTGEVDKKWPTGLRSEGNPEGTGEGSDLLRPDRGSFGSGKSVSVQMPSSLPSVSHTARRRRHRRHPAIPLDLRSEIAEAMAIVEAMTSSTSASHGREKGRGRGYRTRSASLDEGLALKEEEEQDEEACRFLVSDFCCLCDRRCACCSSQTHGQALTHTHAHEHEGEQSSTDQWSLQRAVSQSAALPYSLDELESMMGSMRKFRIVLEEIEERLQEEQAQVYGLFSDMDREDMVSLQELRTAVKKEAEQLLTQLSDLAHHYDAGIKTKLHRLLDEQSHLCSQLRIRPFVTHQWGPTNSLESPPTGPASPGPWPMSSKSVATQCSLLPDLLVNDVTSPPPGRALTPVQVGTQLNAPDKQDLLDFVGFFQTLKDSLRHSVNSDCLE</sequence>